<keyword evidence="1" id="KW-1133">Transmembrane helix</keyword>
<feature type="transmembrane region" description="Helical" evidence="1">
    <location>
        <begin position="191"/>
        <end position="211"/>
    </location>
</feature>
<evidence type="ECO:0000259" key="2">
    <source>
        <dbReference type="Pfam" id="PF24677"/>
    </source>
</evidence>
<evidence type="ECO:0000313" key="4">
    <source>
        <dbReference type="Proteomes" id="UP001238096"/>
    </source>
</evidence>
<dbReference type="Proteomes" id="UP001238096">
    <property type="component" value="Chromosome"/>
</dbReference>
<keyword evidence="1" id="KW-0472">Membrane</keyword>
<accession>A0ABY9LHQ6</accession>
<dbReference type="InterPro" id="IPR056074">
    <property type="entry name" value="DUF7657"/>
</dbReference>
<keyword evidence="1" id="KW-0812">Transmembrane</keyword>
<feature type="domain" description="DUF7657" evidence="2">
    <location>
        <begin position="84"/>
        <end position="285"/>
    </location>
</feature>
<dbReference type="PROSITE" id="PS51257">
    <property type="entry name" value="PROKAR_LIPOPROTEIN"/>
    <property type="match status" value="1"/>
</dbReference>
<name>A0ABY9LHQ6_9STRE</name>
<protein>
    <recommendedName>
        <fullName evidence="2">DUF7657 domain-containing protein</fullName>
    </recommendedName>
</protein>
<keyword evidence="4" id="KW-1185">Reference proteome</keyword>
<dbReference type="RefSeq" id="WP_306675879.1">
    <property type="nucleotide sequence ID" value="NZ_CP110509.1"/>
</dbReference>
<feature type="transmembrane region" description="Helical" evidence="1">
    <location>
        <begin position="152"/>
        <end position="179"/>
    </location>
</feature>
<organism evidence="3 4">
    <name type="scientific">Streptococcus didelphis</name>
    <dbReference type="NCBI Taxonomy" id="102886"/>
    <lineage>
        <taxon>Bacteria</taxon>
        <taxon>Bacillati</taxon>
        <taxon>Bacillota</taxon>
        <taxon>Bacilli</taxon>
        <taxon>Lactobacillales</taxon>
        <taxon>Streptococcaceae</taxon>
        <taxon>Streptococcus</taxon>
    </lineage>
</organism>
<dbReference type="Pfam" id="PF24677">
    <property type="entry name" value="DUF7657"/>
    <property type="match status" value="1"/>
</dbReference>
<evidence type="ECO:0000313" key="3">
    <source>
        <dbReference type="EMBL" id="WMB28354.1"/>
    </source>
</evidence>
<evidence type="ECO:0000256" key="1">
    <source>
        <dbReference type="SAM" id="Phobius"/>
    </source>
</evidence>
<proteinExistence type="predicted"/>
<gene>
    <name evidence="3" type="ORF">N1496_01595</name>
</gene>
<feature type="transmembrane region" description="Helical" evidence="1">
    <location>
        <begin position="20"/>
        <end position="37"/>
    </location>
</feature>
<sequence>MIKIIVFMRLVLDKLIKCRYLLALIFVIIGVSCQIHGSSLANWNNFGVSEVSKGKKQEVLNQFSQSHSDSVDIPNELRHWIAFPPRDNGTLVGFPRMIRTDEWMVQTPFFISQANTGNHFVNNSYGMTGQNMVIAYNAPVKDLSVIGKPFNWGFLFLGSAYGLSWYWCFKVITMLLLAFEFSMIITKKNTLISLLGSLWITFTPTVQWWFMQHLGDVVFFTLSIIVLVFHYFRSKSIIPKLGFATLLSMSIIGFALVIYPAFQVPFAYLILFFFLLEMIESVKGKNLIRLTSY</sequence>
<reference evidence="4" key="1">
    <citation type="submission" date="2022-10" db="EMBL/GenBank/DDBJ databases">
        <title>Streptococcus didelphis as causative of fatal infections in opossums (Didelphis albiventris).</title>
        <authorList>
            <person name="Breyer G.M."/>
            <person name="Da Silva M.E.R.J."/>
            <person name="Siqueira F.M."/>
        </authorList>
    </citation>
    <scope>NUCLEOTIDE SEQUENCE [LARGE SCALE GENOMIC DNA]</scope>
    <source>
        <strain evidence="4">LBVP101/21</strain>
    </source>
</reference>
<feature type="transmembrane region" description="Helical" evidence="1">
    <location>
        <begin position="217"/>
        <end position="234"/>
    </location>
</feature>
<dbReference type="EMBL" id="CP110509">
    <property type="protein sequence ID" value="WMB28354.1"/>
    <property type="molecule type" value="Genomic_DNA"/>
</dbReference>